<keyword evidence="3" id="KW-1185">Reference proteome</keyword>
<gene>
    <name evidence="2" type="ORF">FA13DRAFT_1725763</name>
</gene>
<comment type="similarity">
    <text evidence="1">Belongs to the Cyclase 1 superfamily.</text>
</comment>
<dbReference type="InterPro" id="IPR037175">
    <property type="entry name" value="KFase_sf"/>
</dbReference>
<reference evidence="2 3" key="1">
    <citation type="journal article" date="2019" name="Nat. Ecol. Evol.">
        <title>Megaphylogeny resolves global patterns of mushroom evolution.</title>
        <authorList>
            <person name="Varga T."/>
            <person name="Krizsan K."/>
            <person name="Foldi C."/>
            <person name="Dima B."/>
            <person name="Sanchez-Garcia M."/>
            <person name="Sanchez-Ramirez S."/>
            <person name="Szollosi G.J."/>
            <person name="Szarkandi J.G."/>
            <person name="Papp V."/>
            <person name="Albert L."/>
            <person name="Andreopoulos W."/>
            <person name="Angelini C."/>
            <person name="Antonin V."/>
            <person name="Barry K.W."/>
            <person name="Bougher N.L."/>
            <person name="Buchanan P."/>
            <person name="Buyck B."/>
            <person name="Bense V."/>
            <person name="Catcheside P."/>
            <person name="Chovatia M."/>
            <person name="Cooper J."/>
            <person name="Damon W."/>
            <person name="Desjardin D."/>
            <person name="Finy P."/>
            <person name="Geml J."/>
            <person name="Haridas S."/>
            <person name="Hughes K."/>
            <person name="Justo A."/>
            <person name="Karasinski D."/>
            <person name="Kautmanova I."/>
            <person name="Kiss B."/>
            <person name="Kocsube S."/>
            <person name="Kotiranta H."/>
            <person name="LaButti K.M."/>
            <person name="Lechner B.E."/>
            <person name="Liimatainen K."/>
            <person name="Lipzen A."/>
            <person name="Lukacs Z."/>
            <person name="Mihaltcheva S."/>
            <person name="Morgado L.N."/>
            <person name="Niskanen T."/>
            <person name="Noordeloos M.E."/>
            <person name="Ohm R.A."/>
            <person name="Ortiz-Santana B."/>
            <person name="Ovrebo C."/>
            <person name="Racz N."/>
            <person name="Riley R."/>
            <person name="Savchenko A."/>
            <person name="Shiryaev A."/>
            <person name="Soop K."/>
            <person name="Spirin V."/>
            <person name="Szebenyi C."/>
            <person name="Tomsovsky M."/>
            <person name="Tulloss R.E."/>
            <person name="Uehling J."/>
            <person name="Grigoriev I.V."/>
            <person name="Vagvolgyi C."/>
            <person name="Papp T."/>
            <person name="Martin F.M."/>
            <person name="Miettinen O."/>
            <person name="Hibbett D.S."/>
            <person name="Nagy L.G."/>
        </authorList>
    </citation>
    <scope>NUCLEOTIDE SEQUENCE [LARGE SCALE GENOMIC DNA]</scope>
    <source>
        <strain evidence="2 3">FP101781</strain>
    </source>
</reference>
<dbReference type="InterPro" id="IPR007325">
    <property type="entry name" value="KFase/CYL"/>
</dbReference>
<comment type="caution">
    <text evidence="2">The sequence shown here is derived from an EMBL/GenBank/DDBJ whole genome shotgun (WGS) entry which is preliminary data.</text>
</comment>
<dbReference type="Gene3D" id="3.50.30.50">
    <property type="entry name" value="Putative cyclase"/>
    <property type="match status" value="1"/>
</dbReference>
<accession>A0A4Y7TVC6</accession>
<sequence length="262" mass="28253">MGPSSHILDLTLPLSMRTTPSTVYPGHPSVDISSHATVARDGYTVHSVHFGTHAGTHIDAPSHFVEGGRPIDQIGLEELRGRALIVDLTRGGTVGVKDRQKFEWEDLEAAWEAPHPGESLSDRVNSGAHSMLLIHTGWSLSRFPSPTSSNENFDPATFFAHPYFSVSIAHRLVSPSSKIKLFGMDTPNPDETPYGGIGGAEGYIFHKVLLGGNGLIAENLTGIDQLIKADPTGEWTVNLIPLKIEGVDGSPIRAFAYRPESS</sequence>
<evidence type="ECO:0000256" key="1">
    <source>
        <dbReference type="ARBA" id="ARBA00007865"/>
    </source>
</evidence>
<dbReference type="GO" id="GO:0004061">
    <property type="term" value="F:arylformamidase activity"/>
    <property type="evidence" value="ECO:0007669"/>
    <property type="project" value="InterPro"/>
</dbReference>
<dbReference type="AlphaFoldDB" id="A0A4Y7TVC6"/>
<dbReference type="PANTHER" id="PTHR31118:SF12">
    <property type="entry name" value="CYCLASE-LIKE PROTEIN 2"/>
    <property type="match status" value="1"/>
</dbReference>
<protein>
    <submittedName>
        <fullName evidence="2">Cyclase</fullName>
    </submittedName>
</protein>
<dbReference type="SUPFAM" id="SSF102198">
    <property type="entry name" value="Putative cyclase"/>
    <property type="match status" value="1"/>
</dbReference>
<dbReference type="STRING" id="71717.A0A4Y7TVC6"/>
<organism evidence="2 3">
    <name type="scientific">Coprinellus micaceus</name>
    <name type="common">Glistening ink-cap mushroom</name>
    <name type="synonym">Coprinus micaceus</name>
    <dbReference type="NCBI Taxonomy" id="71717"/>
    <lineage>
        <taxon>Eukaryota</taxon>
        <taxon>Fungi</taxon>
        <taxon>Dikarya</taxon>
        <taxon>Basidiomycota</taxon>
        <taxon>Agaricomycotina</taxon>
        <taxon>Agaricomycetes</taxon>
        <taxon>Agaricomycetidae</taxon>
        <taxon>Agaricales</taxon>
        <taxon>Agaricineae</taxon>
        <taxon>Psathyrellaceae</taxon>
        <taxon>Coprinellus</taxon>
    </lineage>
</organism>
<dbReference type="EMBL" id="QPFP01000003">
    <property type="protein sequence ID" value="TEB38125.1"/>
    <property type="molecule type" value="Genomic_DNA"/>
</dbReference>
<proteinExistence type="inferred from homology"/>
<dbReference type="GO" id="GO:0019441">
    <property type="term" value="P:L-tryptophan catabolic process to kynurenine"/>
    <property type="evidence" value="ECO:0007669"/>
    <property type="project" value="InterPro"/>
</dbReference>
<dbReference type="PANTHER" id="PTHR31118">
    <property type="entry name" value="CYCLASE-LIKE PROTEIN 2"/>
    <property type="match status" value="1"/>
</dbReference>
<dbReference type="OrthoDB" id="7108654at2759"/>
<evidence type="ECO:0000313" key="3">
    <source>
        <dbReference type="Proteomes" id="UP000298030"/>
    </source>
</evidence>
<name>A0A4Y7TVC6_COPMI</name>
<evidence type="ECO:0000313" key="2">
    <source>
        <dbReference type="EMBL" id="TEB38125.1"/>
    </source>
</evidence>
<dbReference type="Pfam" id="PF04199">
    <property type="entry name" value="Cyclase"/>
    <property type="match status" value="1"/>
</dbReference>
<dbReference type="Proteomes" id="UP000298030">
    <property type="component" value="Unassembled WGS sequence"/>
</dbReference>